<proteinExistence type="inferred from homology"/>
<feature type="domain" description="GspL cytoplasmic actin-ATPase-like" evidence="11">
    <location>
        <begin position="37"/>
        <end position="174"/>
    </location>
</feature>
<reference evidence="13" key="1">
    <citation type="submission" date="2022-04" db="EMBL/GenBank/DDBJ databases">
        <title>Alcanivorax sp. CY1518 draft genome sequence.</title>
        <authorList>
            <person name="Zhao G."/>
            <person name="An M."/>
        </authorList>
    </citation>
    <scope>NUCLEOTIDE SEQUENCE</scope>
    <source>
        <strain evidence="13">CY1518</strain>
    </source>
</reference>
<keyword evidence="14" id="KW-1185">Reference proteome</keyword>
<organism evidence="13 14">
    <name type="scientific">Alcanivorax quisquiliarum</name>
    <dbReference type="NCBI Taxonomy" id="2933565"/>
    <lineage>
        <taxon>Bacteria</taxon>
        <taxon>Pseudomonadati</taxon>
        <taxon>Pseudomonadota</taxon>
        <taxon>Gammaproteobacteria</taxon>
        <taxon>Oceanospirillales</taxon>
        <taxon>Alcanivoracaceae</taxon>
        <taxon>Alcanivorax</taxon>
    </lineage>
</organism>
<dbReference type="NCBIfam" id="TIGR01709">
    <property type="entry name" value="typeII_sec_gspL"/>
    <property type="match status" value="1"/>
</dbReference>
<dbReference type="InterPro" id="IPR024230">
    <property type="entry name" value="GspL_cyto_dom"/>
</dbReference>
<keyword evidence="4" id="KW-1003">Cell membrane</keyword>
<dbReference type="Proteomes" id="UP001165524">
    <property type="component" value="Unassembled WGS sequence"/>
</dbReference>
<keyword evidence="3 10" id="KW-0813">Transport</keyword>
<sequence length="384" mass="41685">MMDDSTLIYLLAGALRADSPSDVDAIWQHRADTIERGTLAEALESVSGRVRVVLSAGDVLLTSVELSRRQARHIQKVLPYLLEESLLSSTDEMWFAHGRPVDSHYPVAACERDGLEQLLAWFDEASDVQLAGAWVDADLLQPHAPCLVWQDAELLCVPSPGQAAIVPHSELAQLPQLLGIETEEFMRIEHPEALLTAFREALGSGAGVALLHGDLRPTVQQGAWSEKIRPWRPLAGLAAGVLVAVWGLLLAQQWQLNRAAEARAAEAVAMYQELFPGAPRPQLLQREFRTQLERMGGSAAGGGFLSLMTPVGEILGGATDQGVTPRRIQFDERESVLLVDITARDFGILENLREKMQSAGLSAEIGTARSEASGVTARMRVGQG</sequence>
<keyword evidence="8" id="KW-1133">Transmembrane helix</keyword>
<evidence type="ECO:0000313" key="13">
    <source>
        <dbReference type="EMBL" id="MCK0536322.1"/>
    </source>
</evidence>
<dbReference type="Gene3D" id="3.30.1360.100">
    <property type="entry name" value="General secretion pathway protein M, EpsM"/>
    <property type="match status" value="1"/>
</dbReference>
<evidence type="ECO:0000259" key="11">
    <source>
        <dbReference type="Pfam" id="PF05134"/>
    </source>
</evidence>
<evidence type="ECO:0000256" key="5">
    <source>
        <dbReference type="ARBA" id="ARBA00022519"/>
    </source>
</evidence>
<keyword evidence="5" id="KW-0997">Cell inner membrane</keyword>
<evidence type="ECO:0000256" key="10">
    <source>
        <dbReference type="PIRNR" id="PIRNR015761"/>
    </source>
</evidence>
<keyword evidence="9" id="KW-0472">Membrane</keyword>
<evidence type="ECO:0000256" key="2">
    <source>
        <dbReference type="ARBA" id="ARBA00005318"/>
    </source>
</evidence>
<dbReference type="CDD" id="cd24017">
    <property type="entry name" value="ASKHA_T2SSL_N"/>
    <property type="match status" value="1"/>
</dbReference>
<accession>A0ABT0E3X6</accession>
<dbReference type="InterPro" id="IPR043129">
    <property type="entry name" value="ATPase_NBD"/>
</dbReference>
<evidence type="ECO:0000256" key="4">
    <source>
        <dbReference type="ARBA" id="ARBA00022475"/>
    </source>
</evidence>
<evidence type="ECO:0000256" key="8">
    <source>
        <dbReference type="ARBA" id="ARBA00022989"/>
    </source>
</evidence>
<name>A0ABT0E3X6_9GAMM</name>
<dbReference type="RefSeq" id="WP_246947422.1">
    <property type="nucleotide sequence ID" value="NZ_JALKII010000001.1"/>
</dbReference>
<evidence type="ECO:0000256" key="3">
    <source>
        <dbReference type="ARBA" id="ARBA00022448"/>
    </source>
</evidence>
<evidence type="ECO:0000256" key="7">
    <source>
        <dbReference type="ARBA" id="ARBA00022927"/>
    </source>
</evidence>
<evidence type="ECO:0000256" key="1">
    <source>
        <dbReference type="ARBA" id="ARBA00004377"/>
    </source>
</evidence>
<evidence type="ECO:0000313" key="14">
    <source>
        <dbReference type="Proteomes" id="UP001165524"/>
    </source>
</evidence>
<dbReference type="Pfam" id="PF12693">
    <property type="entry name" value="GspL_C"/>
    <property type="match status" value="1"/>
</dbReference>
<comment type="similarity">
    <text evidence="2 10">Belongs to the GSP L family.</text>
</comment>
<evidence type="ECO:0000256" key="9">
    <source>
        <dbReference type="ARBA" id="ARBA00023136"/>
    </source>
</evidence>
<dbReference type="Pfam" id="PF05134">
    <property type="entry name" value="T2SSL"/>
    <property type="match status" value="1"/>
</dbReference>
<dbReference type="Gene3D" id="3.30.420.380">
    <property type="match status" value="1"/>
</dbReference>
<comment type="caution">
    <text evidence="13">The sequence shown here is derived from an EMBL/GenBank/DDBJ whole genome shotgun (WGS) entry which is preliminary data.</text>
</comment>
<dbReference type="PIRSF" id="PIRSF015761">
    <property type="entry name" value="Protein_L"/>
    <property type="match status" value="1"/>
</dbReference>
<dbReference type="SUPFAM" id="SSF53067">
    <property type="entry name" value="Actin-like ATPase domain"/>
    <property type="match status" value="1"/>
</dbReference>
<dbReference type="InterPro" id="IPR007812">
    <property type="entry name" value="T2SS_protein-GspL"/>
</dbReference>
<evidence type="ECO:0000256" key="6">
    <source>
        <dbReference type="ARBA" id="ARBA00022692"/>
    </source>
</evidence>
<feature type="domain" description="GspL periplasmic" evidence="12">
    <location>
        <begin position="227"/>
        <end position="382"/>
    </location>
</feature>
<keyword evidence="7 10" id="KW-0653">Protein transport</keyword>
<evidence type="ECO:0000259" key="12">
    <source>
        <dbReference type="Pfam" id="PF12693"/>
    </source>
</evidence>
<keyword evidence="6" id="KW-0812">Transmembrane</keyword>
<dbReference type="InterPro" id="IPR025691">
    <property type="entry name" value="GspL_pp_dom"/>
</dbReference>
<protein>
    <recommendedName>
        <fullName evidence="10">Type II secretion system protein L</fullName>
        <shortName evidence="10">T2SS protein L</shortName>
    </recommendedName>
</protein>
<comment type="subcellular location">
    <subcellularLocation>
        <location evidence="1">Cell inner membrane</location>
        <topology evidence="1">Single-pass membrane protein</topology>
    </subcellularLocation>
</comment>
<gene>
    <name evidence="13" type="primary">gspL</name>
    <name evidence="13" type="ORF">MU846_01210</name>
</gene>
<comment type="function">
    <text evidence="10">Inner membrane component of the type II secretion system required for the energy-dependent secretion of extracellular factors such as proteases and toxins from the periplasm.</text>
</comment>
<dbReference type="EMBL" id="JALKII010000001">
    <property type="protein sequence ID" value="MCK0536322.1"/>
    <property type="molecule type" value="Genomic_DNA"/>
</dbReference>